<name>A0A3B0Y705_9ZZZZ</name>
<protein>
    <submittedName>
        <fullName evidence="1">Uncharacterized protein</fullName>
    </submittedName>
</protein>
<organism evidence="1">
    <name type="scientific">hydrothermal vent metagenome</name>
    <dbReference type="NCBI Taxonomy" id="652676"/>
    <lineage>
        <taxon>unclassified sequences</taxon>
        <taxon>metagenomes</taxon>
        <taxon>ecological metagenomes</taxon>
    </lineage>
</organism>
<dbReference type="EMBL" id="UOFL01000035">
    <property type="protein sequence ID" value="VAW72183.1"/>
    <property type="molecule type" value="Genomic_DNA"/>
</dbReference>
<sequence length="164" mass="18855">MAWEVISRKIGRAGSIKQRTHQQREWDIKYGQDHWAIGYVIDGEFVTQEAAIDLIYYQSYAKHFSEHPADLEELLTLAKVLRNPHAEATTGVDLQIPAIERYLAEHSLKLKGDEVVDIGTWQGERSHSISVRLSPLHLKCCLGGDKMTLESWWQKKKCLAVWNE</sequence>
<reference evidence="1" key="1">
    <citation type="submission" date="2018-06" db="EMBL/GenBank/DDBJ databases">
        <authorList>
            <person name="Zhirakovskaya E."/>
        </authorList>
    </citation>
    <scope>NUCLEOTIDE SEQUENCE</scope>
</reference>
<dbReference type="AlphaFoldDB" id="A0A3B0Y705"/>
<evidence type="ECO:0000313" key="1">
    <source>
        <dbReference type="EMBL" id="VAW72183.1"/>
    </source>
</evidence>
<gene>
    <name evidence="1" type="ORF">MNBD_GAMMA12-2061</name>
</gene>
<proteinExistence type="predicted"/>
<accession>A0A3B0Y705</accession>